<dbReference type="InterPro" id="IPR012912">
    <property type="entry name" value="Plasmid_pRiA4b_Orf3-like"/>
</dbReference>
<evidence type="ECO:0000313" key="3">
    <source>
        <dbReference type="Proteomes" id="UP001225906"/>
    </source>
</evidence>
<sequence length="221" mass="25495">MSAVFKSSMISIRNILEVMMSSNIYQFRLVLLDTLPEIWRRIQVPENYNFWDLHVAIQDAMGWLDYHLHEFRLLHQASKEILRFGIPDKEFGDNELIPGWEARIADYFPKTGDTAMYSYDFGDGWEHQLVLEAILPADGLINYPVCLDGERACPPEDCGGIPGFEQMLETLQNGKAAEQKELNLWLKNHAKNYYPFVANKFDPATIVFDDPELRWANAFSG</sequence>
<dbReference type="EMBL" id="JAVCAP010000015">
    <property type="protein sequence ID" value="MDP8567819.1"/>
    <property type="molecule type" value="Genomic_DNA"/>
</dbReference>
<reference evidence="3" key="1">
    <citation type="journal article" date="2019" name="Int. J. Syst. Evol. Microbiol.">
        <title>The Global Catalogue of Microorganisms (GCM) 10K type strain sequencing project: providing services to taxonomists for standard genome sequencing and annotation.</title>
        <authorList>
            <consortium name="The Broad Institute Genomics Platform"/>
            <consortium name="The Broad Institute Genome Sequencing Center for Infectious Disease"/>
            <person name="Wu L."/>
            <person name="Ma J."/>
        </authorList>
    </citation>
    <scope>NUCLEOTIDE SEQUENCE [LARGE SCALE GENOMIC DNA]</scope>
    <source>
        <strain evidence="3">VKM B-3159</strain>
    </source>
</reference>
<feature type="domain" description="Plasmid pRiA4b Orf3-like" evidence="1">
    <location>
        <begin position="24"/>
        <end position="202"/>
    </location>
</feature>
<comment type="caution">
    <text evidence="2">The sequence shown here is derived from an EMBL/GenBank/DDBJ whole genome shotgun (WGS) entry which is preliminary data.</text>
</comment>
<gene>
    <name evidence="2" type="ORF">Q9291_08145</name>
</gene>
<accession>A0ABT9JTM5</accession>
<name>A0ABT9JTM5_9PROT</name>
<evidence type="ECO:0000259" key="1">
    <source>
        <dbReference type="Pfam" id="PF07929"/>
    </source>
</evidence>
<proteinExistence type="predicted"/>
<dbReference type="PANTHER" id="PTHR41878">
    <property type="entry name" value="LEXA REPRESSOR-RELATED"/>
    <property type="match status" value="1"/>
</dbReference>
<dbReference type="SUPFAM" id="SSF159941">
    <property type="entry name" value="MM3350-like"/>
    <property type="match status" value="1"/>
</dbReference>
<protein>
    <submittedName>
        <fullName evidence="2">Plasmid pRiA4b ORF-3 family protein</fullName>
    </submittedName>
</protein>
<keyword evidence="3" id="KW-1185">Reference proteome</keyword>
<evidence type="ECO:0000313" key="2">
    <source>
        <dbReference type="EMBL" id="MDP8567819.1"/>
    </source>
</evidence>
<organism evidence="2 3">
    <name type="scientific">Methylophilus aquaticus</name>
    <dbReference type="NCBI Taxonomy" id="1971610"/>
    <lineage>
        <taxon>Bacteria</taxon>
        <taxon>Pseudomonadati</taxon>
        <taxon>Pseudomonadota</taxon>
        <taxon>Betaproteobacteria</taxon>
        <taxon>Nitrosomonadales</taxon>
        <taxon>Methylophilaceae</taxon>
        <taxon>Methylophilus</taxon>
    </lineage>
</organism>
<dbReference type="PANTHER" id="PTHR41878:SF1">
    <property type="entry name" value="TNPR PROTEIN"/>
    <property type="match status" value="1"/>
</dbReference>
<dbReference type="Pfam" id="PF07929">
    <property type="entry name" value="PRiA4_ORF3"/>
    <property type="match status" value="1"/>
</dbReference>
<dbReference type="Gene3D" id="3.10.290.30">
    <property type="entry name" value="MM3350-like"/>
    <property type="match status" value="1"/>
</dbReference>
<dbReference type="Proteomes" id="UP001225906">
    <property type="component" value="Unassembled WGS sequence"/>
</dbReference>
<dbReference type="RefSeq" id="WP_306389543.1">
    <property type="nucleotide sequence ID" value="NZ_JAVCAP010000015.1"/>
</dbReference>
<dbReference type="InterPro" id="IPR024047">
    <property type="entry name" value="MM3350-like_sf"/>
</dbReference>